<evidence type="ECO:0000256" key="7">
    <source>
        <dbReference type="ARBA" id="ARBA00022605"/>
    </source>
</evidence>
<dbReference type="HOGENOM" id="CLU_081378_0_3_4"/>
<dbReference type="NCBIfam" id="NF002458">
    <property type="entry name" value="PRK01641.1"/>
    <property type="match status" value="1"/>
</dbReference>
<comment type="pathway">
    <text evidence="3 10">Amino-acid biosynthesis; L-leucine biosynthesis; L-leucine from 3-methyl-2-oxobutanoate: step 2/4.</text>
</comment>
<dbReference type="OrthoDB" id="9777465at2"/>
<evidence type="ECO:0000256" key="9">
    <source>
        <dbReference type="ARBA" id="ARBA00023304"/>
    </source>
</evidence>
<keyword evidence="12" id="KW-0413">Isomerase</keyword>
<dbReference type="Pfam" id="PF00694">
    <property type="entry name" value="Aconitase_C"/>
    <property type="match status" value="1"/>
</dbReference>
<evidence type="ECO:0000256" key="10">
    <source>
        <dbReference type="HAMAP-Rule" id="MF_01031"/>
    </source>
</evidence>
<dbReference type="EMBL" id="AYXT01000001">
    <property type="protein sequence ID" value="ETF03966.1"/>
    <property type="molecule type" value="Genomic_DNA"/>
</dbReference>
<reference evidence="12 13" key="1">
    <citation type="journal article" date="2014" name="Genome Announc.">
        <title>Draft Genome Sequence of Advenella kashmirensis Strain W13003, a Polycyclic Aromatic Hydrocarbon-Degrading Bacterium.</title>
        <authorList>
            <person name="Wang X."/>
            <person name="Jin D."/>
            <person name="Zhou L."/>
            <person name="Wu L."/>
            <person name="An W."/>
            <person name="Zhao L."/>
        </authorList>
    </citation>
    <scope>NUCLEOTIDE SEQUENCE [LARGE SCALE GENOMIC DNA]</scope>
    <source>
        <strain evidence="12 13">W13003</strain>
    </source>
</reference>
<sequence>MQAFTTLNAIALPLARANVDTDQIVPARYLQKPRSDDFGQYLFRDLRNRPDVDEANMFVLDQTCYRAAQIVLARKNFGCGSSREHAVWALYDYGFRVAIAPSFGDIFYSNALKNGFLPIVLSEAEVDHLLALCSAEPGAMLRVDLQKQCVVAPDGSAYSFHIDGFAKHCLLQGLDELDYTLTNIDQIAGFERTHRI</sequence>
<dbReference type="GO" id="GO:0009316">
    <property type="term" value="C:3-isopropylmalate dehydratase complex"/>
    <property type="evidence" value="ECO:0007669"/>
    <property type="project" value="InterPro"/>
</dbReference>
<dbReference type="Gene3D" id="3.20.19.10">
    <property type="entry name" value="Aconitase, domain 4"/>
    <property type="match status" value="1"/>
</dbReference>
<dbReference type="InterPro" id="IPR050075">
    <property type="entry name" value="LeuD"/>
</dbReference>
<accession>V8QVK1</accession>
<dbReference type="InterPro" id="IPR000573">
    <property type="entry name" value="AconitaseA/IPMdHydase_ssu_swvl"/>
</dbReference>
<proteinExistence type="inferred from homology"/>
<dbReference type="Proteomes" id="UP000018733">
    <property type="component" value="Unassembled WGS sequence"/>
</dbReference>
<comment type="similarity">
    <text evidence="4 10">Belongs to the LeuD family. LeuD type 1 subfamily.</text>
</comment>
<dbReference type="PANTHER" id="PTHR43345">
    <property type="entry name" value="3-ISOPROPYLMALATE DEHYDRATASE SMALL SUBUNIT 2-RELATED-RELATED"/>
    <property type="match status" value="1"/>
</dbReference>
<evidence type="ECO:0000313" key="12">
    <source>
        <dbReference type="EMBL" id="ETF03966.1"/>
    </source>
</evidence>
<dbReference type="SUPFAM" id="SSF52016">
    <property type="entry name" value="LeuD/IlvD-like"/>
    <property type="match status" value="1"/>
</dbReference>
<evidence type="ECO:0000256" key="2">
    <source>
        <dbReference type="ARBA" id="ARBA00002695"/>
    </source>
</evidence>
<dbReference type="PANTHER" id="PTHR43345:SF5">
    <property type="entry name" value="3-ISOPROPYLMALATE DEHYDRATASE SMALL SUBUNIT"/>
    <property type="match status" value="1"/>
</dbReference>
<dbReference type="InterPro" id="IPR004431">
    <property type="entry name" value="3-IsopropMal_deHydase_ssu"/>
</dbReference>
<comment type="function">
    <text evidence="2 10">Catalyzes the isomerization between 2-isopropylmalate and 3-isopropylmalate, via the formation of 2-isopropylmaleate.</text>
</comment>
<evidence type="ECO:0000256" key="6">
    <source>
        <dbReference type="ARBA" id="ARBA00022430"/>
    </source>
</evidence>
<evidence type="ECO:0000256" key="1">
    <source>
        <dbReference type="ARBA" id="ARBA00000491"/>
    </source>
</evidence>
<gene>
    <name evidence="10" type="primary">leuD</name>
    <name evidence="12" type="ORF">W822_01895</name>
</gene>
<comment type="caution">
    <text evidence="12">The sequence shown here is derived from an EMBL/GenBank/DDBJ whole genome shotgun (WGS) entry which is preliminary data.</text>
</comment>
<dbReference type="EC" id="4.2.1.33" evidence="10"/>
<keyword evidence="6 10" id="KW-0432">Leucine biosynthesis</keyword>
<dbReference type="FunFam" id="3.20.19.10:FF:000003">
    <property type="entry name" value="3-isopropylmalate dehydratase small subunit"/>
    <property type="match status" value="1"/>
</dbReference>
<keyword evidence="7 10" id="KW-0028">Amino-acid biosynthesis</keyword>
<evidence type="ECO:0000313" key="13">
    <source>
        <dbReference type="Proteomes" id="UP000018733"/>
    </source>
</evidence>
<name>V8QVK1_9BURK</name>
<dbReference type="eggNOG" id="COG0066">
    <property type="taxonomic scope" value="Bacteria"/>
</dbReference>
<feature type="domain" description="Aconitase A/isopropylmalate dehydratase small subunit swivel" evidence="11">
    <location>
        <begin position="1"/>
        <end position="123"/>
    </location>
</feature>
<organism evidence="12 13">
    <name type="scientific">Advenella kashmirensis W13003</name>
    <dbReference type="NCBI Taxonomy" id="1424334"/>
    <lineage>
        <taxon>Bacteria</taxon>
        <taxon>Pseudomonadati</taxon>
        <taxon>Pseudomonadota</taxon>
        <taxon>Betaproteobacteria</taxon>
        <taxon>Burkholderiales</taxon>
        <taxon>Alcaligenaceae</taxon>
    </lineage>
</organism>
<keyword evidence="13" id="KW-1185">Reference proteome</keyword>
<evidence type="ECO:0000256" key="5">
    <source>
        <dbReference type="ARBA" id="ARBA00011271"/>
    </source>
</evidence>
<dbReference type="GO" id="GO:0016853">
    <property type="term" value="F:isomerase activity"/>
    <property type="evidence" value="ECO:0007669"/>
    <property type="project" value="UniProtKB-KW"/>
</dbReference>
<protein>
    <recommendedName>
        <fullName evidence="10">3-isopropylmalate dehydratase small subunit</fullName>
        <ecNumber evidence="10">4.2.1.33</ecNumber>
    </recommendedName>
    <alternativeName>
        <fullName evidence="10">Alpha-IPM isomerase</fullName>
        <shortName evidence="10">IPMI</shortName>
    </alternativeName>
    <alternativeName>
        <fullName evidence="10">Isopropylmalate isomerase</fullName>
    </alternativeName>
</protein>
<dbReference type="STRING" id="1424334.W822_01895"/>
<dbReference type="CDD" id="cd01577">
    <property type="entry name" value="IPMI_Swivel"/>
    <property type="match status" value="1"/>
</dbReference>
<dbReference type="GO" id="GO:0003861">
    <property type="term" value="F:3-isopropylmalate dehydratase activity"/>
    <property type="evidence" value="ECO:0007669"/>
    <property type="project" value="UniProtKB-UniRule"/>
</dbReference>
<evidence type="ECO:0000256" key="3">
    <source>
        <dbReference type="ARBA" id="ARBA00004729"/>
    </source>
</evidence>
<comment type="subunit">
    <text evidence="5 10">Heterodimer of LeuC and LeuD.</text>
</comment>
<dbReference type="InterPro" id="IPR015928">
    <property type="entry name" value="Aconitase/3IPM_dehydase_swvl"/>
</dbReference>
<evidence type="ECO:0000259" key="11">
    <source>
        <dbReference type="Pfam" id="PF00694"/>
    </source>
</evidence>
<dbReference type="RefSeq" id="WP_024003447.1">
    <property type="nucleotide sequence ID" value="NZ_KI650979.1"/>
</dbReference>
<comment type="catalytic activity">
    <reaction evidence="1 10">
        <text>(2R,3S)-3-isopropylmalate = (2S)-2-isopropylmalate</text>
        <dbReference type="Rhea" id="RHEA:32287"/>
        <dbReference type="ChEBI" id="CHEBI:1178"/>
        <dbReference type="ChEBI" id="CHEBI:35121"/>
        <dbReference type="EC" id="4.2.1.33"/>
    </reaction>
</comment>
<evidence type="ECO:0000256" key="4">
    <source>
        <dbReference type="ARBA" id="ARBA00009845"/>
    </source>
</evidence>
<dbReference type="HAMAP" id="MF_01031">
    <property type="entry name" value="LeuD_type1"/>
    <property type="match status" value="1"/>
</dbReference>
<evidence type="ECO:0000256" key="8">
    <source>
        <dbReference type="ARBA" id="ARBA00023239"/>
    </source>
</evidence>
<dbReference type="GO" id="GO:0009098">
    <property type="term" value="P:L-leucine biosynthetic process"/>
    <property type="evidence" value="ECO:0007669"/>
    <property type="project" value="UniProtKB-UniRule"/>
</dbReference>
<dbReference type="UniPathway" id="UPA00048">
    <property type="reaction ID" value="UER00071"/>
</dbReference>
<keyword evidence="8 10" id="KW-0456">Lyase</keyword>
<keyword evidence="9 10" id="KW-0100">Branched-chain amino acid biosynthesis</keyword>
<dbReference type="PATRIC" id="fig|1424334.3.peg.374"/>
<dbReference type="AlphaFoldDB" id="V8QVK1"/>
<dbReference type="NCBIfam" id="TIGR00171">
    <property type="entry name" value="leuD"/>
    <property type="match status" value="1"/>
</dbReference>
<dbReference type="InterPro" id="IPR033940">
    <property type="entry name" value="IPMI_Swivel"/>
</dbReference>